<dbReference type="CDD" id="cd00293">
    <property type="entry name" value="USP-like"/>
    <property type="match status" value="1"/>
</dbReference>
<dbReference type="EMBL" id="JARQBJ010000003">
    <property type="protein sequence ID" value="MDT2810313.1"/>
    <property type="molecule type" value="Genomic_DNA"/>
</dbReference>
<dbReference type="PRINTS" id="PR01438">
    <property type="entry name" value="UNVRSLSTRESS"/>
</dbReference>
<dbReference type="GO" id="GO:0005737">
    <property type="term" value="C:cytoplasm"/>
    <property type="evidence" value="ECO:0007669"/>
    <property type="project" value="UniProtKB-SubCell"/>
</dbReference>
<dbReference type="RefSeq" id="WP_010754639.1">
    <property type="nucleotide sequence ID" value="NZ_CABJBY010000001.1"/>
</dbReference>
<dbReference type="SUPFAM" id="SSF52402">
    <property type="entry name" value="Adenine nucleotide alpha hydrolases-like"/>
    <property type="match status" value="1"/>
</dbReference>
<comment type="subcellular location">
    <subcellularLocation>
        <location evidence="2">Cytoplasm</location>
    </subcellularLocation>
</comment>
<gene>
    <name evidence="4" type="ORF">P7H43_07440</name>
</gene>
<evidence type="ECO:0000256" key="1">
    <source>
        <dbReference type="ARBA" id="ARBA00008791"/>
    </source>
</evidence>
<dbReference type="PIRSF" id="PIRSF006276">
    <property type="entry name" value="UspA"/>
    <property type="match status" value="1"/>
</dbReference>
<dbReference type="InterPro" id="IPR014729">
    <property type="entry name" value="Rossmann-like_a/b/a_fold"/>
</dbReference>
<organism evidence="4 5">
    <name type="scientific">Enterococcus asini</name>
    <dbReference type="NCBI Taxonomy" id="57732"/>
    <lineage>
        <taxon>Bacteria</taxon>
        <taxon>Bacillati</taxon>
        <taxon>Bacillota</taxon>
        <taxon>Bacilli</taxon>
        <taxon>Lactobacillales</taxon>
        <taxon>Enterococcaceae</taxon>
        <taxon>Enterococcus</taxon>
    </lineage>
</organism>
<dbReference type="PANTHER" id="PTHR46268">
    <property type="entry name" value="STRESS RESPONSE PROTEIN NHAX"/>
    <property type="match status" value="1"/>
</dbReference>
<dbReference type="InterPro" id="IPR006015">
    <property type="entry name" value="Universal_stress_UspA"/>
</dbReference>
<comment type="similarity">
    <text evidence="1 2">Belongs to the universal stress protein A family.</text>
</comment>
<dbReference type="AlphaFoldDB" id="A0AAW8TWC1"/>
<evidence type="ECO:0000259" key="3">
    <source>
        <dbReference type="Pfam" id="PF00582"/>
    </source>
</evidence>
<dbReference type="Pfam" id="PF00582">
    <property type="entry name" value="Usp"/>
    <property type="match status" value="1"/>
</dbReference>
<dbReference type="InterPro" id="IPR006016">
    <property type="entry name" value="UspA"/>
</dbReference>
<comment type="caution">
    <text evidence="4">The sequence shown here is derived from an EMBL/GenBank/DDBJ whole genome shotgun (WGS) entry which is preliminary data.</text>
</comment>
<dbReference type="PANTHER" id="PTHR46268:SF6">
    <property type="entry name" value="UNIVERSAL STRESS PROTEIN UP12"/>
    <property type="match status" value="1"/>
</dbReference>
<dbReference type="GeneID" id="78364772"/>
<name>A0AAW8TWC1_9ENTE</name>
<reference evidence="4" key="1">
    <citation type="submission" date="2023-03" db="EMBL/GenBank/DDBJ databases">
        <authorList>
            <person name="Shen W."/>
            <person name="Cai J."/>
        </authorList>
    </citation>
    <scope>NUCLEOTIDE SEQUENCE</scope>
    <source>
        <strain evidence="4">B226-2</strain>
    </source>
</reference>
<protein>
    <recommendedName>
        <fullName evidence="2">Universal stress protein</fullName>
    </recommendedName>
</protein>
<evidence type="ECO:0000256" key="2">
    <source>
        <dbReference type="PIRNR" id="PIRNR006276"/>
    </source>
</evidence>
<evidence type="ECO:0000313" key="5">
    <source>
        <dbReference type="Proteomes" id="UP001256711"/>
    </source>
</evidence>
<proteinExistence type="inferred from homology"/>
<feature type="domain" description="UspA" evidence="3">
    <location>
        <begin position="5"/>
        <end position="143"/>
    </location>
</feature>
<accession>A0AAW8TWC1</accession>
<dbReference type="Proteomes" id="UP001256711">
    <property type="component" value="Unassembled WGS sequence"/>
</dbReference>
<keyword evidence="2" id="KW-0963">Cytoplasm</keyword>
<dbReference type="Gene3D" id="3.40.50.620">
    <property type="entry name" value="HUPs"/>
    <property type="match status" value="1"/>
</dbReference>
<evidence type="ECO:0000313" key="4">
    <source>
        <dbReference type="EMBL" id="MDT2810313.1"/>
    </source>
</evidence>
<sequence>MNDAYNRILVAFDGSRLAEKAFDEAVRIASSNQASLTLIAIVNDAELATSAFSFSKLFAQEKERAETEMLKKIQAATEAGVGEVQAFVEVGNPKQIIVKYAADNAVDLLVIGATGKGAITQSLVGSTTAYVVNHAPCNVLVVR</sequence>